<reference evidence="1 2" key="1">
    <citation type="submission" date="2020-07" db="EMBL/GenBank/DDBJ databases">
        <title>Taxonomic revisions and descriptions of new bacterial species based on genomic comparisons in the high-G+C-content subgroup of the family Alcaligenaceae.</title>
        <authorList>
            <person name="Szabo A."/>
            <person name="Felfoldi T."/>
        </authorList>
    </citation>
    <scope>NUCLEOTIDE SEQUENCE [LARGE SCALE GENOMIC DNA]</scope>
    <source>
        <strain evidence="1 2">DSM 25264</strain>
    </source>
</reference>
<keyword evidence="2" id="KW-1185">Reference proteome</keyword>
<gene>
    <name evidence="1" type="primary">imuA</name>
    <name evidence="1" type="ORF">H0A68_08055</name>
</gene>
<dbReference type="InterPro" id="IPR027417">
    <property type="entry name" value="P-loop_NTPase"/>
</dbReference>
<evidence type="ECO:0000313" key="2">
    <source>
        <dbReference type="Proteomes" id="UP000580517"/>
    </source>
</evidence>
<name>A0A853F880_9BURK</name>
<dbReference type="AlphaFoldDB" id="A0A853F880"/>
<sequence length="267" mass="29218">MAIASSFPLRHPERVHPALWRGTQLARPQGAVVSTGFHVLDRQLPGQGWPLSSLIELMPSQPGIGELQLLRPALARLDARSILLIGPPYSPHYHCWRNWGLEKHRLIWINPQTQMDVLWAAEQALRHHACAALLCWAEAARLPSLRRLHWAAAQNDALFVMLRPPCAANQASPASLRLSLSPAAQGMKVHILKRRGPACNASISIPFYLSQETEPTASAPAVGHLYAIPAAGGTTHKHRLPDRGGFSTVRHTAAHHVTLDQPVSANA</sequence>
<evidence type="ECO:0000313" key="1">
    <source>
        <dbReference type="EMBL" id="NYT36825.1"/>
    </source>
</evidence>
<comment type="caution">
    <text evidence="1">The sequence shown here is derived from an EMBL/GenBank/DDBJ whole genome shotgun (WGS) entry which is preliminary data.</text>
</comment>
<dbReference type="OrthoDB" id="9811176at2"/>
<dbReference type="InterPro" id="IPR047610">
    <property type="entry name" value="ImuA_translesion"/>
</dbReference>
<accession>A0A853F880</accession>
<dbReference type="EMBL" id="JACCEW010000002">
    <property type="protein sequence ID" value="NYT36825.1"/>
    <property type="molecule type" value="Genomic_DNA"/>
</dbReference>
<dbReference type="RefSeq" id="WP_129968756.1">
    <property type="nucleotide sequence ID" value="NZ_JACCEW010000002.1"/>
</dbReference>
<proteinExistence type="predicted"/>
<dbReference type="Gene3D" id="3.40.50.300">
    <property type="entry name" value="P-loop containing nucleotide triphosphate hydrolases"/>
    <property type="match status" value="1"/>
</dbReference>
<organism evidence="1 2">
    <name type="scientific">Allopusillimonas soli</name>
    <dbReference type="NCBI Taxonomy" id="659016"/>
    <lineage>
        <taxon>Bacteria</taxon>
        <taxon>Pseudomonadati</taxon>
        <taxon>Pseudomonadota</taxon>
        <taxon>Betaproteobacteria</taxon>
        <taxon>Burkholderiales</taxon>
        <taxon>Alcaligenaceae</taxon>
        <taxon>Allopusillimonas</taxon>
    </lineage>
</organism>
<dbReference type="NCBIfam" id="NF033429">
    <property type="entry name" value="ImuA_translesion"/>
    <property type="match status" value="1"/>
</dbReference>
<dbReference type="Proteomes" id="UP000580517">
    <property type="component" value="Unassembled WGS sequence"/>
</dbReference>
<protein>
    <submittedName>
        <fullName evidence="1">Translesion DNA synthesis-associated protein ImuA</fullName>
    </submittedName>
</protein>
<dbReference type="SUPFAM" id="SSF52540">
    <property type="entry name" value="P-loop containing nucleoside triphosphate hydrolases"/>
    <property type="match status" value="1"/>
</dbReference>